<dbReference type="InterPro" id="IPR050879">
    <property type="entry name" value="Acyltransferase_3"/>
</dbReference>
<dbReference type="InterPro" id="IPR002656">
    <property type="entry name" value="Acyl_transf_3_dom"/>
</dbReference>
<dbReference type="PANTHER" id="PTHR23028:SF53">
    <property type="entry name" value="ACYL_TRANSF_3 DOMAIN-CONTAINING PROTEIN"/>
    <property type="match status" value="1"/>
</dbReference>
<feature type="transmembrane region" description="Helical" evidence="1">
    <location>
        <begin position="228"/>
        <end position="245"/>
    </location>
</feature>
<name>A0A1I1N967_9FLAO</name>
<keyword evidence="3" id="KW-0012">Acyltransferase</keyword>
<evidence type="ECO:0000313" key="4">
    <source>
        <dbReference type="Proteomes" id="UP000199439"/>
    </source>
</evidence>
<dbReference type="GO" id="GO:0016747">
    <property type="term" value="F:acyltransferase activity, transferring groups other than amino-acyl groups"/>
    <property type="evidence" value="ECO:0007669"/>
    <property type="project" value="InterPro"/>
</dbReference>
<protein>
    <submittedName>
        <fullName evidence="3">Peptidoglycan/LPS O-acetylase OafA/YrhL, contains acyltransferase and SGNH-hydrolase domains</fullName>
    </submittedName>
</protein>
<gene>
    <name evidence="3" type="ORF">SAMN04487987_10299</name>
</gene>
<feature type="transmembrane region" description="Helical" evidence="1">
    <location>
        <begin position="144"/>
        <end position="165"/>
    </location>
</feature>
<feature type="transmembrane region" description="Helical" evidence="1">
    <location>
        <begin position="12"/>
        <end position="31"/>
    </location>
</feature>
<keyword evidence="4" id="KW-1185">Reference proteome</keyword>
<accession>A0A1I1N967</accession>
<keyword evidence="1" id="KW-1133">Transmembrane helix</keyword>
<feature type="transmembrane region" description="Helical" evidence="1">
    <location>
        <begin position="172"/>
        <end position="192"/>
    </location>
</feature>
<feature type="domain" description="Acyltransferase 3" evidence="2">
    <location>
        <begin position="8"/>
        <end position="320"/>
    </location>
</feature>
<dbReference type="AlphaFoldDB" id="A0A1I1N967"/>
<dbReference type="PANTHER" id="PTHR23028">
    <property type="entry name" value="ACETYLTRANSFERASE"/>
    <property type="match status" value="1"/>
</dbReference>
<dbReference type="GO" id="GO:0009103">
    <property type="term" value="P:lipopolysaccharide biosynthetic process"/>
    <property type="evidence" value="ECO:0007669"/>
    <property type="project" value="TreeGrafter"/>
</dbReference>
<keyword evidence="1" id="KW-0472">Membrane</keyword>
<evidence type="ECO:0000256" key="1">
    <source>
        <dbReference type="SAM" id="Phobius"/>
    </source>
</evidence>
<feature type="transmembrane region" description="Helical" evidence="1">
    <location>
        <begin position="251"/>
        <end position="269"/>
    </location>
</feature>
<reference evidence="4" key="1">
    <citation type="submission" date="2016-10" db="EMBL/GenBank/DDBJ databases">
        <authorList>
            <person name="Varghese N."/>
            <person name="Submissions S."/>
        </authorList>
    </citation>
    <scope>NUCLEOTIDE SEQUENCE [LARGE SCALE GENOMIC DNA]</scope>
    <source>
        <strain evidence="4">DSM 25730</strain>
    </source>
</reference>
<feature type="transmembrane region" description="Helical" evidence="1">
    <location>
        <begin position="80"/>
        <end position="102"/>
    </location>
</feature>
<keyword evidence="3" id="KW-0378">Hydrolase</keyword>
<feature type="transmembrane region" description="Helical" evidence="1">
    <location>
        <begin position="198"/>
        <end position="216"/>
    </location>
</feature>
<dbReference type="Proteomes" id="UP000199439">
    <property type="component" value="Unassembled WGS sequence"/>
</dbReference>
<feature type="transmembrane region" description="Helical" evidence="1">
    <location>
        <begin position="304"/>
        <end position="325"/>
    </location>
</feature>
<dbReference type="OrthoDB" id="9796461at2"/>
<keyword evidence="3" id="KW-0808">Transferase</keyword>
<keyword evidence="1" id="KW-0812">Transmembrane</keyword>
<sequence>MKNINTNNFDFLRVVFALTVCFAHIIELSQVEMFQDYIGLFNTRLAINGFFVISGFLIAKSYENSQSLKSYLIKRVRRIVPAYLFVIMFCALFFSVISTYSVGDYFTDGQFWKYLLANLAFQNYIEPCLPGVFSGNYLCAVNGALWTIKIEEAFYLLLPLFYWVAKSKKNKIHIFSVIVYLLSILYFNYFVSVDMYRIAKQLPGALAFFMCGIVLYKNFNFFIKWKHQLILPCLFVFFLEQYVIGTHIFKPLAYSFMVFYLAYNFKVLNNFGKYGDITYGVYIYHFPIIQVCVYYGLFQVCNPFIVSGLVLVLILILATLSWHFLELRYLSKSRKERQRKLLSS</sequence>
<dbReference type="GO" id="GO:0016020">
    <property type="term" value="C:membrane"/>
    <property type="evidence" value="ECO:0007669"/>
    <property type="project" value="TreeGrafter"/>
</dbReference>
<organism evidence="3 4">
    <name type="scientific">Algibacter pectinivorans</name>
    <dbReference type="NCBI Taxonomy" id="870482"/>
    <lineage>
        <taxon>Bacteria</taxon>
        <taxon>Pseudomonadati</taxon>
        <taxon>Bacteroidota</taxon>
        <taxon>Flavobacteriia</taxon>
        <taxon>Flavobacteriales</taxon>
        <taxon>Flavobacteriaceae</taxon>
        <taxon>Algibacter</taxon>
    </lineage>
</organism>
<feature type="transmembrane region" description="Helical" evidence="1">
    <location>
        <begin position="37"/>
        <end position="59"/>
    </location>
</feature>
<dbReference type="Pfam" id="PF01757">
    <property type="entry name" value="Acyl_transf_3"/>
    <property type="match status" value="1"/>
</dbReference>
<evidence type="ECO:0000313" key="3">
    <source>
        <dbReference type="EMBL" id="SFC94005.1"/>
    </source>
</evidence>
<dbReference type="GO" id="GO:0016787">
    <property type="term" value="F:hydrolase activity"/>
    <property type="evidence" value="ECO:0007669"/>
    <property type="project" value="UniProtKB-KW"/>
</dbReference>
<dbReference type="STRING" id="870482.SAMN04487987_10299"/>
<dbReference type="RefSeq" id="WP_092849023.1">
    <property type="nucleotide sequence ID" value="NZ_FOMI01000002.1"/>
</dbReference>
<proteinExistence type="predicted"/>
<feature type="transmembrane region" description="Helical" evidence="1">
    <location>
        <begin position="281"/>
        <end position="298"/>
    </location>
</feature>
<dbReference type="EMBL" id="FOMI01000002">
    <property type="protein sequence ID" value="SFC94005.1"/>
    <property type="molecule type" value="Genomic_DNA"/>
</dbReference>
<evidence type="ECO:0000259" key="2">
    <source>
        <dbReference type="Pfam" id="PF01757"/>
    </source>
</evidence>